<protein>
    <submittedName>
        <fullName evidence="1">Uncharacterized protein</fullName>
    </submittedName>
</protein>
<sequence>MGIVSRKEAAIGGRLYVLTIETDTTAGCYGVFASHPISGRRERIGLIGVVRANGQTCHTVKTSQGAFPRFDGMAGCMVFLIDHLTQFSRHDRDIFVRMTIGND</sequence>
<keyword evidence="2" id="KW-1185">Reference proteome</keyword>
<evidence type="ECO:0000313" key="1">
    <source>
        <dbReference type="EMBL" id="AFB84091.1"/>
    </source>
</evidence>
<name>H6WYN6_9CAUD</name>
<reference evidence="1 2" key="1">
    <citation type="journal article" date="2012" name="J. Virol.">
        <title>Complete Genome Sequence of the Enterobacter cancerogenus Bacteriophage Enc34.</title>
        <authorList>
            <person name="Kazaks A."/>
            <person name="Dislers A."/>
            <person name="Lipowsky G."/>
            <person name="Nikolajeva V."/>
            <person name="Tars K."/>
        </authorList>
    </citation>
    <scope>NUCLEOTIDE SEQUENCE [LARGE SCALE GENOMIC DNA]</scope>
</reference>
<dbReference type="RefSeq" id="YP_007007079.1">
    <property type="nucleotide sequence ID" value="NC_019524.2"/>
</dbReference>
<dbReference type="EMBL" id="JQ340774">
    <property type="protein sequence ID" value="AFB84091.1"/>
    <property type="molecule type" value="Genomic_DNA"/>
</dbReference>
<dbReference type="GeneID" id="14014072"/>
<dbReference type="Proteomes" id="UP000008024">
    <property type="component" value="Segment"/>
</dbReference>
<dbReference type="KEGG" id="vg:14014072"/>
<accession>H6WYN6</accession>
<proteinExistence type="predicted"/>
<organism evidence="1 2">
    <name type="scientific">Hafnia phage Enc34</name>
    <dbReference type="NCBI Taxonomy" id="1150990"/>
    <lineage>
        <taxon>Viruses</taxon>
        <taxon>Duplodnaviria</taxon>
        <taxon>Heunggongvirae</taxon>
        <taxon>Uroviricota</taxon>
        <taxon>Caudoviricetes</taxon>
        <taxon>Casjensviridae</taxon>
        <taxon>Enchivirus</taxon>
        <taxon>Enchivirus Enc34</taxon>
    </lineage>
</organism>
<evidence type="ECO:0000313" key="2">
    <source>
        <dbReference type="Proteomes" id="UP000008024"/>
    </source>
</evidence>